<organism evidence="1 2">
    <name type="scientific">Nocardia sputorum</name>
    <dbReference type="NCBI Taxonomy" id="2984338"/>
    <lineage>
        <taxon>Bacteria</taxon>
        <taxon>Bacillati</taxon>
        <taxon>Actinomycetota</taxon>
        <taxon>Actinomycetes</taxon>
        <taxon>Mycobacteriales</taxon>
        <taxon>Nocardiaceae</taxon>
        <taxon>Nocardia</taxon>
    </lineage>
</organism>
<keyword evidence="2" id="KW-1185">Reference proteome</keyword>
<reference evidence="1 2" key="1">
    <citation type="submission" date="2022-11" db="EMBL/GenBank/DDBJ databases">
        <title>Genome Sequencing of Nocardia sp. ON39_IFM12276 and assembly.</title>
        <authorList>
            <person name="Shimojima M."/>
            <person name="Toyokawa M."/>
            <person name="Uesaka K."/>
        </authorList>
    </citation>
    <scope>NUCLEOTIDE SEQUENCE [LARGE SCALE GENOMIC DNA]</scope>
    <source>
        <strain evidence="1 2">IFM 12276</strain>
    </source>
</reference>
<evidence type="ECO:0008006" key="3">
    <source>
        <dbReference type="Google" id="ProtNLM"/>
    </source>
</evidence>
<evidence type="ECO:0000313" key="1">
    <source>
        <dbReference type="EMBL" id="BDU02314.1"/>
    </source>
</evidence>
<dbReference type="EMBL" id="AP026978">
    <property type="protein sequence ID" value="BDU02314.1"/>
    <property type="molecule type" value="Genomic_DNA"/>
</dbReference>
<dbReference type="InterPro" id="IPR029069">
    <property type="entry name" value="HotDog_dom_sf"/>
</dbReference>
<evidence type="ECO:0000313" key="2">
    <source>
        <dbReference type="Proteomes" id="UP001317870"/>
    </source>
</evidence>
<proteinExistence type="predicted"/>
<name>A0ABM8D4I2_9NOCA</name>
<gene>
    <name evidence="1" type="ORF">IFM12276_53420</name>
</gene>
<sequence length="246" mass="26560">MAKHRAATAAVGCAVPQPVGKRFASVAIMATLRIPRRFNGPPDSGNGGYVAGLLADQRDEQTVTVILRSPPPLETPLAVRDERLYDGDRLIAESKSGELERDAPHPVAFDDAVQATRSYTSIEMFASCFVCGSGRADGLRIEPGRVDERRVAAPWVPDDTVPLGPPLLWAAMDCPGGWSLPGMLERPALLGSMTATVHGIPEIEERCVVVGEFHGEQGRKCWASTAVYGAYERLLGQAEQVWIRLS</sequence>
<dbReference type="SUPFAM" id="SSF54637">
    <property type="entry name" value="Thioesterase/thiol ester dehydrase-isomerase"/>
    <property type="match status" value="1"/>
</dbReference>
<protein>
    <recommendedName>
        <fullName evidence="3">Urease accessory protein UreD</fullName>
    </recommendedName>
</protein>
<dbReference type="Gene3D" id="3.10.129.10">
    <property type="entry name" value="Hotdog Thioesterase"/>
    <property type="match status" value="1"/>
</dbReference>
<dbReference type="Proteomes" id="UP001317870">
    <property type="component" value="Chromosome"/>
</dbReference>
<accession>A0ABM8D4I2</accession>